<feature type="transmembrane region" description="Helical" evidence="1">
    <location>
        <begin position="44"/>
        <end position="65"/>
    </location>
</feature>
<evidence type="ECO:0000259" key="2">
    <source>
        <dbReference type="Pfam" id="PF00892"/>
    </source>
</evidence>
<feature type="domain" description="EamA" evidence="2">
    <location>
        <begin position="166"/>
        <end position="300"/>
    </location>
</feature>
<dbReference type="EMBL" id="JBHTLR010000007">
    <property type="protein sequence ID" value="MFD1216484.1"/>
    <property type="molecule type" value="Genomic_DNA"/>
</dbReference>
<dbReference type="RefSeq" id="WP_230438596.1">
    <property type="nucleotide sequence ID" value="NZ_CP087715.1"/>
</dbReference>
<feature type="transmembrane region" description="Helical" evidence="1">
    <location>
        <begin position="81"/>
        <end position="101"/>
    </location>
</feature>
<dbReference type="InterPro" id="IPR037185">
    <property type="entry name" value="EmrE-like"/>
</dbReference>
<dbReference type="SUPFAM" id="SSF103481">
    <property type="entry name" value="Multidrug resistance efflux transporter EmrE"/>
    <property type="match status" value="2"/>
</dbReference>
<dbReference type="Proteomes" id="UP001597264">
    <property type="component" value="Unassembled WGS sequence"/>
</dbReference>
<keyword evidence="1" id="KW-0472">Membrane</keyword>
<keyword evidence="1" id="KW-1133">Transmembrane helix</keyword>
<feature type="transmembrane region" description="Helical" evidence="1">
    <location>
        <begin position="226"/>
        <end position="247"/>
    </location>
</feature>
<feature type="transmembrane region" description="Helical" evidence="1">
    <location>
        <begin position="113"/>
        <end position="129"/>
    </location>
</feature>
<evidence type="ECO:0000313" key="4">
    <source>
        <dbReference type="Proteomes" id="UP001597264"/>
    </source>
</evidence>
<proteinExistence type="predicted"/>
<protein>
    <submittedName>
        <fullName evidence="3">DMT family transporter</fullName>
    </submittedName>
</protein>
<name>A0ABW3UAR2_9GAMM</name>
<dbReference type="PANTHER" id="PTHR22911:SF137">
    <property type="entry name" value="SOLUTE CARRIER FAMILY 35 MEMBER G2-RELATED"/>
    <property type="match status" value="1"/>
</dbReference>
<keyword evidence="1" id="KW-0812">Transmembrane</keyword>
<accession>A0ABW3UAR2</accession>
<comment type="caution">
    <text evidence="3">The sequence shown here is derived from an EMBL/GenBank/DDBJ whole genome shotgun (WGS) entry which is preliminary data.</text>
</comment>
<gene>
    <name evidence="3" type="ORF">ACFQ2X_07745</name>
</gene>
<feature type="transmembrane region" description="Helical" evidence="1">
    <location>
        <begin position="259"/>
        <end position="279"/>
    </location>
</feature>
<dbReference type="Pfam" id="PF00892">
    <property type="entry name" value="EamA"/>
    <property type="match status" value="2"/>
</dbReference>
<reference evidence="4" key="1">
    <citation type="journal article" date="2019" name="Int. J. Syst. Evol. Microbiol.">
        <title>The Global Catalogue of Microorganisms (GCM) 10K type strain sequencing project: providing services to taxonomists for standard genome sequencing and annotation.</title>
        <authorList>
            <consortium name="The Broad Institute Genomics Platform"/>
            <consortium name="The Broad Institute Genome Sequencing Center for Infectious Disease"/>
            <person name="Wu L."/>
            <person name="Ma J."/>
        </authorList>
    </citation>
    <scope>NUCLEOTIDE SEQUENCE [LARGE SCALE GENOMIC DNA]</scope>
    <source>
        <strain evidence="4">CCUG 54356</strain>
    </source>
</reference>
<dbReference type="PANTHER" id="PTHR22911">
    <property type="entry name" value="ACYL-MALONYL CONDENSING ENZYME-RELATED"/>
    <property type="match status" value="1"/>
</dbReference>
<feature type="transmembrane region" description="Helical" evidence="1">
    <location>
        <begin position="166"/>
        <end position="184"/>
    </location>
</feature>
<feature type="transmembrane region" description="Helical" evidence="1">
    <location>
        <begin position="196"/>
        <end position="214"/>
    </location>
</feature>
<feature type="transmembrane region" description="Helical" evidence="1">
    <location>
        <begin position="285"/>
        <end position="305"/>
    </location>
</feature>
<feature type="transmembrane region" description="Helical" evidence="1">
    <location>
        <begin position="138"/>
        <end position="160"/>
    </location>
</feature>
<evidence type="ECO:0000256" key="1">
    <source>
        <dbReference type="SAM" id="Phobius"/>
    </source>
</evidence>
<sequence>MAQVESARAANPVNRRATILALAAVLCWSTVASAFKLSLQYLTPLQLVSIASAVSALFMLGVIAWQRRLGELTKSWQSSRWWFIALGFCNPFLYYLVLFHAYELLPAQQAQPLNYTWGVVLALLSVPLLKQKLRSRDLLAGLVCYTGVLVIATKGNLLALQFDQPMGVALALLSTLIWSCYWLLNTRIGGNAAVNLFLTFCCGLPWLAAALYWQSLSGDGWQWPPIQGWIGAIYVGLFEMGIAFLLWQAAMLTCENTARISNFIYLSPPLSLLLIALLVGEQIHIATIAGLGLILLGVAIQQGVLRRWLPGRAT</sequence>
<keyword evidence="4" id="KW-1185">Reference proteome</keyword>
<dbReference type="InterPro" id="IPR000620">
    <property type="entry name" value="EamA_dom"/>
</dbReference>
<organism evidence="3 4">
    <name type="scientific">Microbulbifer celer</name>
    <dbReference type="NCBI Taxonomy" id="435905"/>
    <lineage>
        <taxon>Bacteria</taxon>
        <taxon>Pseudomonadati</taxon>
        <taxon>Pseudomonadota</taxon>
        <taxon>Gammaproteobacteria</taxon>
        <taxon>Cellvibrionales</taxon>
        <taxon>Microbulbiferaceae</taxon>
        <taxon>Microbulbifer</taxon>
    </lineage>
</organism>
<evidence type="ECO:0000313" key="3">
    <source>
        <dbReference type="EMBL" id="MFD1216484.1"/>
    </source>
</evidence>
<feature type="domain" description="EamA" evidence="2">
    <location>
        <begin position="17"/>
        <end position="152"/>
    </location>
</feature>